<dbReference type="RefSeq" id="WP_191876373.1">
    <property type="nucleotide sequence ID" value="NZ_BMTD01000014.1"/>
</dbReference>
<dbReference type="Proteomes" id="UP000618795">
    <property type="component" value="Unassembled WGS sequence"/>
</dbReference>
<feature type="region of interest" description="Disordered" evidence="1">
    <location>
        <begin position="351"/>
        <end position="376"/>
    </location>
</feature>
<organism evidence="5 6">
    <name type="scientific">Streptomyces filipinensis</name>
    <dbReference type="NCBI Taxonomy" id="66887"/>
    <lineage>
        <taxon>Bacteria</taxon>
        <taxon>Bacillati</taxon>
        <taxon>Actinomycetota</taxon>
        <taxon>Actinomycetes</taxon>
        <taxon>Kitasatosporales</taxon>
        <taxon>Streptomycetaceae</taxon>
        <taxon>Streptomyces</taxon>
    </lineage>
</organism>
<keyword evidence="6" id="KW-1185">Reference proteome</keyword>
<dbReference type="PANTHER" id="PTHR30627">
    <property type="entry name" value="PEPTIDOGLYCAN D,D-TRANSPEPTIDASE"/>
    <property type="match status" value="1"/>
</dbReference>
<dbReference type="SUPFAM" id="SSF56601">
    <property type="entry name" value="beta-lactamase/transpeptidase-like"/>
    <property type="match status" value="1"/>
</dbReference>
<dbReference type="GO" id="GO:0071555">
    <property type="term" value="P:cell wall organization"/>
    <property type="evidence" value="ECO:0007669"/>
    <property type="project" value="TreeGrafter"/>
</dbReference>
<dbReference type="InterPro" id="IPR050515">
    <property type="entry name" value="Beta-lactam/transpept"/>
</dbReference>
<reference evidence="5" key="2">
    <citation type="submission" date="2020-09" db="EMBL/GenBank/DDBJ databases">
        <authorList>
            <person name="Sun Q."/>
            <person name="Ohkuma M."/>
        </authorList>
    </citation>
    <scope>NUCLEOTIDE SEQUENCE</scope>
    <source>
        <strain evidence="5">JCM 4369</strain>
    </source>
</reference>
<proteinExistence type="predicted"/>
<dbReference type="GO" id="GO:0071972">
    <property type="term" value="F:peptidoglycan L,D-transpeptidase activity"/>
    <property type="evidence" value="ECO:0007669"/>
    <property type="project" value="TreeGrafter"/>
</dbReference>
<evidence type="ECO:0000256" key="2">
    <source>
        <dbReference type="SAM" id="SignalP"/>
    </source>
</evidence>
<dbReference type="Pfam" id="PF00905">
    <property type="entry name" value="Transpeptidase"/>
    <property type="match status" value="1"/>
</dbReference>
<dbReference type="InterPro" id="IPR001460">
    <property type="entry name" value="PCN-bd_Tpept"/>
</dbReference>
<dbReference type="InterPro" id="IPR054120">
    <property type="entry name" value="PBPA_dimer"/>
</dbReference>
<evidence type="ECO:0000313" key="6">
    <source>
        <dbReference type="Proteomes" id="UP000618795"/>
    </source>
</evidence>
<dbReference type="InterPro" id="IPR012338">
    <property type="entry name" value="Beta-lactam/transpept-like"/>
</dbReference>
<dbReference type="AlphaFoldDB" id="A0A918IG87"/>
<feature type="domain" description="Penicillin-binding protein transpeptidase" evidence="3">
    <location>
        <begin position="143"/>
        <end position="397"/>
    </location>
</feature>
<dbReference type="PROSITE" id="PS51257">
    <property type="entry name" value="PROKAR_LIPOPROTEIN"/>
    <property type="match status" value="1"/>
</dbReference>
<keyword evidence="2" id="KW-0732">Signal</keyword>
<dbReference type="Gene3D" id="3.40.710.10">
    <property type="entry name" value="DD-peptidase/beta-lactamase superfamily"/>
    <property type="match status" value="1"/>
</dbReference>
<evidence type="ECO:0000256" key="1">
    <source>
        <dbReference type="SAM" id="MobiDB-lite"/>
    </source>
</evidence>
<accession>A0A918IG87</accession>
<feature type="signal peptide" evidence="2">
    <location>
        <begin position="1"/>
        <end position="24"/>
    </location>
</feature>
<feature type="chain" id="PRO_5037801594" evidence="2">
    <location>
        <begin position="25"/>
        <end position="441"/>
    </location>
</feature>
<dbReference type="GO" id="GO:0008658">
    <property type="term" value="F:penicillin binding"/>
    <property type="evidence" value="ECO:0007669"/>
    <property type="project" value="InterPro"/>
</dbReference>
<comment type="caution">
    <text evidence="5">The sequence shown here is derived from an EMBL/GenBank/DDBJ whole genome shotgun (WGS) entry which is preliminary data.</text>
</comment>
<reference evidence="5" key="1">
    <citation type="journal article" date="2014" name="Int. J. Syst. Evol. Microbiol.">
        <title>Complete genome sequence of Corynebacterium casei LMG S-19264T (=DSM 44701T), isolated from a smear-ripened cheese.</title>
        <authorList>
            <consortium name="US DOE Joint Genome Institute (JGI-PGF)"/>
            <person name="Walter F."/>
            <person name="Albersmeier A."/>
            <person name="Kalinowski J."/>
            <person name="Ruckert C."/>
        </authorList>
    </citation>
    <scope>NUCLEOTIDE SEQUENCE</scope>
    <source>
        <strain evidence="5">JCM 4369</strain>
    </source>
</reference>
<gene>
    <name evidence="5" type="ORF">GCM10010260_57030</name>
</gene>
<dbReference type="PANTHER" id="PTHR30627:SF24">
    <property type="entry name" value="PENICILLIN-BINDING PROTEIN 4B"/>
    <property type="match status" value="1"/>
</dbReference>
<evidence type="ECO:0000259" key="4">
    <source>
        <dbReference type="Pfam" id="PF21922"/>
    </source>
</evidence>
<dbReference type="Pfam" id="PF21922">
    <property type="entry name" value="PBP_dimer_2"/>
    <property type="match status" value="1"/>
</dbReference>
<protein>
    <submittedName>
        <fullName evidence="5">Penicillin-binding protein</fullName>
    </submittedName>
</protein>
<evidence type="ECO:0000259" key="3">
    <source>
        <dbReference type="Pfam" id="PF00905"/>
    </source>
</evidence>
<dbReference type="GO" id="GO:0005886">
    <property type="term" value="C:plasma membrane"/>
    <property type="evidence" value="ECO:0007669"/>
    <property type="project" value="TreeGrafter"/>
</dbReference>
<feature type="domain" description="Penicillin binding protein A dimerisation" evidence="4">
    <location>
        <begin position="53"/>
        <end position="110"/>
    </location>
</feature>
<dbReference type="EMBL" id="BMTD01000014">
    <property type="protein sequence ID" value="GGV11033.1"/>
    <property type="molecule type" value="Genomic_DNA"/>
</dbReference>
<dbReference type="Gene3D" id="3.90.1310.10">
    <property type="entry name" value="Penicillin-binding protein 2a (Domain 2)"/>
    <property type="match status" value="1"/>
</dbReference>
<evidence type="ECO:0000313" key="5">
    <source>
        <dbReference type="EMBL" id="GGV11033.1"/>
    </source>
</evidence>
<name>A0A918IG87_9ACTN</name>
<sequence length="441" mass="44837">MHTKIGKPVLAAGLGVALAVSATACGGHEQRGGPAGKSGAGAASRLSSSRGLGNIVVGGRPVTGSEPSGIAKVPYRRTYTDGALYAPVTGYRSMAFYRSGLEAVYDDVLSAGLKSGGPSGDVVTTIRPGVQKAAFDALGDREGAAVALDTRTGKLLALVSTPSYDPGTFSGNTLRDETAWKTLIRQKPAPLLNRALRLTAAPGAAFHVVVAAAALERGLYPGVDDATKSPLTFAVPGTADTVTGDDPRCENATIRTALRYSCANVFARMSLDVGRSALRSTAEKLGFNDEKLLTPLRAAESTYPTQALSGAQLARTGDGGGGVAATPVEMARITASLADGGRLVTPRLVDRVEKADGGTERPGASGDRSGQAVSRHTAQALRSVLTATAVRGGDVAGSWFTTCARQADGGTVSIAVYVGRSGGDGARRAEQVAGRIAGALS</sequence>